<dbReference type="Pfam" id="PF01627">
    <property type="entry name" value="Hpt"/>
    <property type="match status" value="1"/>
</dbReference>
<evidence type="ECO:0000259" key="3">
    <source>
        <dbReference type="PROSITE" id="PS50894"/>
    </source>
</evidence>
<feature type="modified residue" description="Phosphohistidine" evidence="2">
    <location>
        <position position="68"/>
    </location>
</feature>
<dbReference type="InterPro" id="IPR008207">
    <property type="entry name" value="Sig_transdc_His_kin_Hpt_dom"/>
</dbReference>
<keyword evidence="5" id="KW-1185">Reference proteome</keyword>
<dbReference type="Gene3D" id="1.20.120.160">
    <property type="entry name" value="HPT domain"/>
    <property type="match status" value="1"/>
</dbReference>
<name>A0AAW3ZNP5_9GAMM</name>
<reference evidence="4 5" key="1">
    <citation type="submission" date="2020-09" db="EMBL/GenBank/DDBJ databases">
        <title>Pseudoxanthomonas sp. CAU 1598 isolated from sand of Yaerae Beach.</title>
        <authorList>
            <person name="Kim W."/>
        </authorList>
    </citation>
    <scope>NUCLEOTIDE SEQUENCE [LARGE SCALE GENOMIC DNA]</scope>
    <source>
        <strain evidence="4 5">CAU 1598</strain>
    </source>
</reference>
<dbReference type="RefSeq" id="WP_192031214.1">
    <property type="nucleotide sequence ID" value="NZ_JACYTR010000065.1"/>
</dbReference>
<dbReference type="GO" id="GO:0000160">
    <property type="term" value="P:phosphorelay signal transduction system"/>
    <property type="evidence" value="ECO:0007669"/>
    <property type="project" value="UniProtKB-KW"/>
</dbReference>
<feature type="domain" description="HPt" evidence="3">
    <location>
        <begin position="29"/>
        <end position="122"/>
    </location>
</feature>
<keyword evidence="2" id="KW-0597">Phosphoprotein</keyword>
<organism evidence="4 5">
    <name type="scientific">Pseudomarimonas arenosa</name>
    <dbReference type="NCBI Taxonomy" id="2774145"/>
    <lineage>
        <taxon>Bacteria</taxon>
        <taxon>Pseudomonadati</taxon>
        <taxon>Pseudomonadota</taxon>
        <taxon>Gammaproteobacteria</taxon>
        <taxon>Lysobacterales</taxon>
        <taxon>Lysobacteraceae</taxon>
        <taxon>Pseudomarimonas</taxon>
    </lineage>
</organism>
<dbReference type="GO" id="GO:0004672">
    <property type="term" value="F:protein kinase activity"/>
    <property type="evidence" value="ECO:0007669"/>
    <property type="project" value="UniProtKB-ARBA"/>
</dbReference>
<proteinExistence type="predicted"/>
<evidence type="ECO:0000313" key="5">
    <source>
        <dbReference type="Proteomes" id="UP000613768"/>
    </source>
</evidence>
<comment type="caution">
    <text evidence="4">The sequence shown here is derived from an EMBL/GenBank/DDBJ whole genome shotgun (WGS) entry which is preliminary data.</text>
</comment>
<dbReference type="SUPFAM" id="SSF47226">
    <property type="entry name" value="Histidine-containing phosphotransfer domain, HPT domain"/>
    <property type="match status" value="1"/>
</dbReference>
<sequence>MSHHLLSEPDTELLDPRWALSLGESEGELGLPIRRMVAHLLRSGESNLQRVVADVENGAREEARRQLHGLRGSYGSLGAMRLVAHSRALEEQLKAAASDADRPPLRQWQQTMQDTLEALRRWSVEHPPLLQSADQAPTLTQRRRWWRLLCEGDADVLDELVQSEAWLMAQFDETGGHCLQLARQRADLPELKRLLQAILAPAAEDNPTV</sequence>
<dbReference type="AlphaFoldDB" id="A0AAW3ZNP5"/>
<dbReference type="InterPro" id="IPR036641">
    <property type="entry name" value="HPT_dom_sf"/>
</dbReference>
<dbReference type="EMBL" id="JACYTR010000065">
    <property type="protein sequence ID" value="MBD8527793.1"/>
    <property type="molecule type" value="Genomic_DNA"/>
</dbReference>
<protein>
    <submittedName>
        <fullName evidence="4">Hpt domain-containing protein</fullName>
    </submittedName>
</protein>
<dbReference type="PROSITE" id="PS50894">
    <property type="entry name" value="HPT"/>
    <property type="match status" value="1"/>
</dbReference>
<keyword evidence="1" id="KW-0902">Two-component regulatory system</keyword>
<evidence type="ECO:0000313" key="4">
    <source>
        <dbReference type="EMBL" id="MBD8527793.1"/>
    </source>
</evidence>
<dbReference type="Proteomes" id="UP000613768">
    <property type="component" value="Unassembled WGS sequence"/>
</dbReference>
<evidence type="ECO:0000256" key="1">
    <source>
        <dbReference type="ARBA" id="ARBA00023012"/>
    </source>
</evidence>
<gene>
    <name evidence="4" type="ORF">IFO71_18760</name>
</gene>
<accession>A0AAW3ZNP5</accession>
<evidence type="ECO:0000256" key="2">
    <source>
        <dbReference type="PROSITE-ProRule" id="PRU00110"/>
    </source>
</evidence>